<gene>
    <name evidence="3" type="ORF">SAMN04488522_10687</name>
</gene>
<dbReference type="EMBL" id="FQUQ01000006">
    <property type="protein sequence ID" value="SHG56117.1"/>
    <property type="molecule type" value="Genomic_DNA"/>
</dbReference>
<dbReference type="InterPro" id="IPR056055">
    <property type="entry name" value="DUF7638"/>
</dbReference>
<reference evidence="4" key="1">
    <citation type="submission" date="2016-11" db="EMBL/GenBank/DDBJ databases">
        <authorList>
            <person name="Varghese N."/>
            <person name="Submissions S."/>
        </authorList>
    </citation>
    <scope>NUCLEOTIDE SEQUENCE [LARGE SCALE GENOMIC DNA]</scope>
    <source>
        <strain evidence="4">DSM 16990</strain>
    </source>
</reference>
<name>A0A1M5KTM9_9SPHI</name>
<feature type="domain" description="DUF7638" evidence="1">
    <location>
        <begin position="22"/>
        <end position="121"/>
    </location>
</feature>
<dbReference type="AlphaFoldDB" id="A0A1M5KTM9"/>
<keyword evidence="4" id="KW-1185">Reference proteome</keyword>
<dbReference type="Pfam" id="PF24645">
    <property type="entry name" value="DUF7639"/>
    <property type="match status" value="1"/>
</dbReference>
<accession>A0A1M5KTM9</accession>
<proteinExistence type="predicted"/>
<organism evidence="3 4">
    <name type="scientific">Pedobacter caeni</name>
    <dbReference type="NCBI Taxonomy" id="288992"/>
    <lineage>
        <taxon>Bacteria</taxon>
        <taxon>Pseudomonadati</taxon>
        <taxon>Bacteroidota</taxon>
        <taxon>Sphingobacteriia</taxon>
        <taxon>Sphingobacteriales</taxon>
        <taxon>Sphingobacteriaceae</taxon>
        <taxon>Pedobacter</taxon>
    </lineage>
</organism>
<dbReference type="InterPro" id="IPR056056">
    <property type="entry name" value="DUF7639"/>
</dbReference>
<evidence type="ECO:0000259" key="2">
    <source>
        <dbReference type="Pfam" id="PF24645"/>
    </source>
</evidence>
<protein>
    <submittedName>
        <fullName evidence="3">Uncharacterized protein</fullName>
    </submittedName>
</protein>
<dbReference type="Pfam" id="PF24644">
    <property type="entry name" value="DUF7638"/>
    <property type="match status" value="2"/>
</dbReference>
<sequence length="347" mass="40394">MRLFDKIFKTKKGAEPTDLTTITRTEVIEGFSIPGIILNMQYHYTDLQVYSDGLISCWEMVDLEMFKEKLNKNWVITSVPDGEAISIFSLGNWYIDNGDWIHTKETLYNHVYSLVKRLNPTTENLYNYNGNNSRMIGKTEVAKHFMPDPKPYRYEDPESFFPKKINGEKFNVFFRNSDNRTYLAELSVYKSGYIEITNIPVKRIFKVDDLKLLISEGQITTSPKIGETITILGLGSFSVTSGEGVDITHKYDEFMDKYNELNGKENSIAKCARIFEEYKKQPTQKARQELKQAYEEVPTHNRIFVGTMDTKDYEVRHVIYGDIVKSEFEDENGYEYPYDDMPKPNDE</sequence>
<dbReference type="OrthoDB" id="643483at2"/>
<dbReference type="Proteomes" id="UP000184287">
    <property type="component" value="Unassembled WGS sequence"/>
</dbReference>
<evidence type="ECO:0000313" key="4">
    <source>
        <dbReference type="Proteomes" id="UP000184287"/>
    </source>
</evidence>
<evidence type="ECO:0000259" key="1">
    <source>
        <dbReference type="Pfam" id="PF24644"/>
    </source>
</evidence>
<dbReference type="RefSeq" id="WP_073235971.1">
    <property type="nucleotide sequence ID" value="NZ_FQUQ01000006.1"/>
</dbReference>
<dbReference type="STRING" id="288992.SAMN04488522_10687"/>
<evidence type="ECO:0000313" key="3">
    <source>
        <dbReference type="EMBL" id="SHG56117.1"/>
    </source>
</evidence>
<feature type="domain" description="DUF7638" evidence="1">
    <location>
        <begin position="159"/>
        <end position="264"/>
    </location>
</feature>
<feature type="domain" description="DUF7639" evidence="2">
    <location>
        <begin position="267"/>
        <end position="321"/>
    </location>
</feature>